<dbReference type="KEGG" id="lji:ELX58_04205"/>
<dbReference type="OrthoDB" id="9806150at2"/>
<proteinExistence type="predicted"/>
<dbReference type="AlphaFoldDB" id="A0A4P6ZLB4"/>
<dbReference type="CDD" id="cd03424">
    <property type="entry name" value="NUDIX_ADPRase_Nudt5_UGPPase_Nudt14"/>
    <property type="match status" value="1"/>
</dbReference>
<feature type="domain" description="Nudix hydrolase" evidence="3">
    <location>
        <begin position="46"/>
        <end position="182"/>
    </location>
</feature>
<dbReference type="Pfam" id="PF00293">
    <property type="entry name" value="NUDIX"/>
    <property type="match status" value="1"/>
</dbReference>
<evidence type="ECO:0000259" key="3">
    <source>
        <dbReference type="PROSITE" id="PS51462"/>
    </source>
</evidence>
<dbReference type="RefSeq" id="WP_133441912.1">
    <property type="nucleotide sequence ID" value="NZ_CP034726.1"/>
</dbReference>
<dbReference type="SUPFAM" id="SSF55811">
    <property type="entry name" value="Nudix"/>
    <property type="match status" value="1"/>
</dbReference>
<reference evidence="5" key="1">
    <citation type="submission" date="2018-12" db="EMBL/GenBank/DDBJ databases">
        <title>A new species of lactobacillus.</title>
        <authorList>
            <person name="Jian Y."/>
            <person name="Xin L."/>
            <person name="Hong Z.J."/>
            <person name="Ming L.Z."/>
            <person name="Hong X.Z."/>
        </authorList>
    </citation>
    <scope>NUCLEOTIDE SEQUENCE [LARGE SCALE GENOMIC DNA]</scope>
    <source>
        <strain evidence="5">HSLZ-75</strain>
    </source>
</reference>
<dbReference type="GO" id="GO:0016787">
    <property type="term" value="F:hydrolase activity"/>
    <property type="evidence" value="ECO:0007669"/>
    <property type="project" value="UniProtKB-KW"/>
</dbReference>
<dbReference type="GO" id="GO:0006753">
    <property type="term" value="P:nucleoside phosphate metabolic process"/>
    <property type="evidence" value="ECO:0007669"/>
    <property type="project" value="TreeGrafter"/>
</dbReference>
<dbReference type="PANTHER" id="PTHR11839:SF18">
    <property type="entry name" value="NUDIX HYDROLASE DOMAIN-CONTAINING PROTEIN"/>
    <property type="match status" value="1"/>
</dbReference>
<evidence type="ECO:0000313" key="4">
    <source>
        <dbReference type="EMBL" id="QBP18353.1"/>
    </source>
</evidence>
<evidence type="ECO:0000256" key="1">
    <source>
        <dbReference type="ARBA" id="ARBA00001946"/>
    </source>
</evidence>
<evidence type="ECO:0000313" key="5">
    <source>
        <dbReference type="Proteomes" id="UP000294321"/>
    </source>
</evidence>
<sequence>MSKALRPERAIKPGTIKTINSFMKLKHETVKIPYTNRLAGRDTILHAPDVAGVVIAKKDGKPQIILEKQWRQSVNEFTLETPAGKLDPRDADHPHHAFMREMNEELRVVPQTVKLLTPKALYGSPGCTDEATYFYYATDLKPVDKDLPRDLGEYMKLEYYTMPQALKLMTSGKVRDMKTNLAILYWLKIANEK</sequence>
<dbReference type="EMBL" id="CP034726">
    <property type="protein sequence ID" value="QBP18353.1"/>
    <property type="molecule type" value="Genomic_DNA"/>
</dbReference>
<name>A0A4P6ZLB4_9LACO</name>
<keyword evidence="2 4" id="KW-0378">Hydrolase</keyword>
<accession>A0A4P6ZLB4</accession>
<dbReference type="Proteomes" id="UP000294321">
    <property type="component" value="Chromosome"/>
</dbReference>
<dbReference type="Gene3D" id="3.90.79.10">
    <property type="entry name" value="Nucleoside Triphosphate Pyrophosphohydrolase"/>
    <property type="match status" value="1"/>
</dbReference>
<gene>
    <name evidence="4" type="ORF">ELX58_04205</name>
</gene>
<dbReference type="GO" id="GO:0019693">
    <property type="term" value="P:ribose phosphate metabolic process"/>
    <property type="evidence" value="ECO:0007669"/>
    <property type="project" value="TreeGrafter"/>
</dbReference>
<keyword evidence="5" id="KW-1185">Reference proteome</keyword>
<dbReference type="InterPro" id="IPR015797">
    <property type="entry name" value="NUDIX_hydrolase-like_dom_sf"/>
</dbReference>
<dbReference type="PANTHER" id="PTHR11839">
    <property type="entry name" value="UDP/ADP-SUGAR PYROPHOSPHATASE"/>
    <property type="match status" value="1"/>
</dbReference>
<dbReference type="PROSITE" id="PS51462">
    <property type="entry name" value="NUDIX"/>
    <property type="match status" value="1"/>
</dbReference>
<protein>
    <submittedName>
        <fullName evidence="4">NUDIX hydrolase</fullName>
    </submittedName>
</protein>
<dbReference type="InterPro" id="IPR000086">
    <property type="entry name" value="NUDIX_hydrolase_dom"/>
</dbReference>
<evidence type="ECO:0000256" key="2">
    <source>
        <dbReference type="ARBA" id="ARBA00022801"/>
    </source>
</evidence>
<comment type="cofactor">
    <cofactor evidence="1">
        <name>Mg(2+)</name>
        <dbReference type="ChEBI" id="CHEBI:18420"/>
    </cofactor>
</comment>
<organism evidence="4 5">
    <name type="scientific">Acetilactobacillus jinshanensis</name>
    <dbReference type="NCBI Taxonomy" id="1720083"/>
    <lineage>
        <taxon>Bacteria</taxon>
        <taxon>Bacillati</taxon>
        <taxon>Bacillota</taxon>
        <taxon>Bacilli</taxon>
        <taxon>Lactobacillales</taxon>
        <taxon>Lactobacillaceae</taxon>
        <taxon>Acetilactobacillus</taxon>
    </lineage>
</organism>